<dbReference type="EnsemblMetazoa" id="CLYHEMT005292.1">
    <property type="protein sequence ID" value="CLYHEMP005292.1"/>
    <property type="gene ID" value="CLYHEMG005292"/>
</dbReference>
<evidence type="ECO:0000313" key="2">
    <source>
        <dbReference type="Proteomes" id="UP000594262"/>
    </source>
</evidence>
<dbReference type="Proteomes" id="UP000594262">
    <property type="component" value="Unplaced"/>
</dbReference>
<protein>
    <submittedName>
        <fullName evidence="1">Uncharacterized protein</fullName>
    </submittedName>
</protein>
<accession>A0A7M5U2I0</accession>
<keyword evidence="2" id="KW-1185">Reference proteome</keyword>
<dbReference type="AlphaFoldDB" id="A0A7M5U2I0"/>
<name>A0A7M5U2I0_9CNID</name>
<sequence>MINIEQIFSTLAHVRPDSSQVPISVQRGNDFVHDINIGLSRSFRFSGNGQNGEQTIVHDPNQFHFFSQERQPRDPYSCTEMCLADTRVFGETPFVENSQPLDLKVDCIDELRRLKEEFLTRPFMMEVFFKGHRKSGNTRYLLPRECYIVTVNPGNPEVHQVLESSFDKAIECMERGKNFAIEISVYDAVKGWLQQVMYKSTGHYWSFNNFGMGERWHIYNNSPRIICCGNDKTGLRLFCALCFCLLPFWCCSYTAYRAHRGVTCKTMNPNLDLAVFYKGILM</sequence>
<dbReference type="GeneID" id="136799673"/>
<reference evidence="1" key="1">
    <citation type="submission" date="2021-01" db="UniProtKB">
        <authorList>
            <consortium name="EnsemblMetazoa"/>
        </authorList>
    </citation>
    <scope>IDENTIFICATION</scope>
</reference>
<evidence type="ECO:0000313" key="1">
    <source>
        <dbReference type="EnsemblMetazoa" id="CLYHEMP005292.1"/>
    </source>
</evidence>
<organism evidence="1 2">
    <name type="scientific">Clytia hemisphaerica</name>
    <dbReference type="NCBI Taxonomy" id="252671"/>
    <lineage>
        <taxon>Eukaryota</taxon>
        <taxon>Metazoa</taxon>
        <taxon>Cnidaria</taxon>
        <taxon>Hydrozoa</taxon>
        <taxon>Hydroidolina</taxon>
        <taxon>Leptothecata</taxon>
        <taxon>Obeliida</taxon>
        <taxon>Clytiidae</taxon>
        <taxon>Clytia</taxon>
    </lineage>
</organism>
<proteinExistence type="predicted"/>
<dbReference type="RefSeq" id="XP_066912492.1">
    <property type="nucleotide sequence ID" value="XM_067056391.1"/>
</dbReference>